<protein>
    <submittedName>
        <fullName evidence="3">Uncharacterized protein</fullName>
    </submittedName>
</protein>
<dbReference type="AlphaFoldDB" id="A0A851GDN0"/>
<name>A0A851GDN0_9BACT</name>
<proteinExistence type="predicted"/>
<dbReference type="SUPFAM" id="SSF51445">
    <property type="entry name" value="(Trans)glycosidases"/>
    <property type="match status" value="1"/>
</dbReference>
<dbReference type="RefSeq" id="WP_178932405.1">
    <property type="nucleotide sequence ID" value="NZ_JACBAZ010000003.1"/>
</dbReference>
<feature type="signal peptide" evidence="2">
    <location>
        <begin position="1"/>
        <end position="22"/>
    </location>
</feature>
<evidence type="ECO:0000313" key="3">
    <source>
        <dbReference type="EMBL" id="NWK55868.1"/>
    </source>
</evidence>
<comment type="caution">
    <text evidence="3">The sequence shown here is derived from an EMBL/GenBank/DDBJ whole genome shotgun (WGS) entry which is preliminary data.</text>
</comment>
<evidence type="ECO:0000256" key="2">
    <source>
        <dbReference type="SAM" id="SignalP"/>
    </source>
</evidence>
<organism evidence="3 4">
    <name type="scientific">Oceaniferula marina</name>
    <dbReference type="NCBI Taxonomy" id="2748318"/>
    <lineage>
        <taxon>Bacteria</taxon>
        <taxon>Pseudomonadati</taxon>
        <taxon>Verrucomicrobiota</taxon>
        <taxon>Verrucomicrobiia</taxon>
        <taxon>Verrucomicrobiales</taxon>
        <taxon>Verrucomicrobiaceae</taxon>
        <taxon>Oceaniferula</taxon>
    </lineage>
</organism>
<accession>A0A851GDN0</accession>
<gene>
    <name evidence="3" type="ORF">HW115_09615</name>
</gene>
<dbReference type="InterPro" id="IPR017853">
    <property type="entry name" value="GH"/>
</dbReference>
<evidence type="ECO:0000313" key="4">
    <source>
        <dbReference type="Proteomes" id="UP000557872"/>
    </source>
</evidence>
<evidence type="ECO:0000256" key="1">
    <source>
        <dbReference type="SAM" id="MobiDB-lite"/>
    </source>
</evidence>
<reference evidence="3 4" key="1">
    <citation type="submission" date="2020-07" db="EMBL/GenBank/DDBJ databases">
        <title>Roseicoccus Jingziensis gen. nov., sp. nov., isolated from coastal seawater.</title>
        <authorList>
            <person name="Feng X."/>
        </authorList>
    </citation>
    <scope>NUCLEOTIDE SEQUENCE [LARGE SCALE GENOMIC DNA]</scope>
    <source>
        <strain evidence="3 4">N1E253</strain>
    </source>
</reference>
<feature type="compositionally biased region" description="Basic and acidic residues" evidence="1">
    <location>
        <begin position="565"/>
        <end position="577"/>
    </location>
</feature>
<keyword evidence="2" id="KW-0732">Signal</keyword>
<dbReference type="EMBL" id="JACBAZ010000003">
    <property type="protein sequence ID" value="NWK55868.1"/>
    <property type="molecule type" value="Genomic_DNA"/>
</dbReference>
<feature type="region of interest" description="Disordered" evidence="1">
    <location>
        <begin position="555"/>
        <end position="596"/>
    </location>
</feature>
<keyword evidence="4" id="KW-1185">Reference proteome</keyword>
<feature type="chain" id="PRO_5033055916" evidence="2">
    <location>
        <begin position="23"/>
        <end position="757"/>
    </location>
</feature>
<sequence>MKKKSKPLVSRHLILVSLIAGSAMVLPETSAEQATQADNVNLVPTQAATAANYWCTWYAQNYWIQRGGEITNFSGITNANAREELNEHTLYNKKDGWASTYLPRGRSDYFFLIDHGWQDKEKSHLLPGATPFFSLQLDKADFPRYAAHSHAESLRKFNEDIQTLGWRGLGLWTRGNISKDAAERMVNWSKHAGIEYWKIDGGGTQHFYSYALKQKLYPELILEYICGANGPLNPQWKDATRNSYPSVYAPGGAKNKIALKIIQNCDVFRTYDVAPILVSTSTMRRIHDILRQTQGNPSYIAQLNIQDDTQVAAGMGCLVAVKRHPNYMERTLDGKDFHHQISGKRLIQKRMNEVERFGRWQRIAPAFPAGIGSYLASEEELIDSYPHTKQHTWFKPVYGQMVYQSAPAIMARNMPLPKVEASADAPYVMASTYPNGPLCVATEGRVKPDDQWYHPRAKVTVQVKDAHQPIGVFGHYQQLVLEFDGPLDGIRHIWAQDLLTEKAEDIRDQVNITGHSLIIPGKLIDRLGTSAGDPGDISVPGLVIRLEGDKLPIAGSDYTPAAARPSRERAIDRDRSPDTTSKASAKPSAKLPGFHGNANIQQSDMGYLVSPGTSQPAGSPGIILKELPKKISSGKTSIQWKMKAADPNAATRNGFLVLSSGKDAMNAVFAGSWIGSRQLSVFEQSARWGEGLKKPLKQGAIKELDCKAVLDMDARTLILTINGKTITQSFSEAITTVDYIGFAVKDAKTEFSEPRIR</sequence>
<dbReference type="Proteomes" id="UP000557872">
    <property type="component" value="Unassembled WGS sequence"/>
</dbReference>